<accession>A0ABR2HHA6</accession>
<evidence type="ECO:0000313" key="4">
    <source>
        <dbReference type="EMBL" id="KAK8846017.1"/>
    </source>
</evidence>
<feature type="domain" description="RRM" evidence="3">
    <location>
        <begin position="161"/>
        <end position="238"/>
    </location>
</feature>
<keyword evidence="5" id="KW-1185">Reference proteome</keyword>
<dbReference type="PROSITE" id="PS50102">
    <property type="entry name" value="RRM"/>
    <property type="match status" value="1"/>
</dbReference>
<reference evidence="4 5" key="1">
    <citation type="submission" date="2024-04" db="EMBL/GenBank/DDBJ databases">
        <title>Tritrichomonas musculus Genome.</title>
        <authorList>
            <person name="Alves-Ferreira E."/>
            <person name="Grigg M."/>
            <person name="Lorenzi H."/>
            <person name="Galac M."/>
        </authorList>
    </citation>
    <scope>NUCLEOTIDE SEQUENCE [LARGE SCALE GENOMIC DNA]</scope>
    <source>
        <strain evidence="4 5">EAF2021</strain>
    </source>
</reference>
<evidence type="ECO:0000313" key="5">
    <source>
        <dbReference type="Proteomes" id="UP001470230"/>
    </source>
</evidence>
<dbReference type="PANTHER" id="PTHR23189">
    <property type="entry name" value="RNA RECOGNITION MOTIF-CONTAINING"/>
    <property type="match status" value="1"/>
</dbReference>
<dbReference type="SMART" id="SM00360">
    <property type="entry name" value="RRM"/>
    <property type="match status" value="2"/>
</dbReference>
<dbReference type="SUPFAM" id="SSF54928">
    <property type="entry name" value="RNA-binding domain, RBD"/>
    <property type="match status" value="2"/>
</dbReference>
<dbReference type="Proteomes" id="UP001470230">
    <property type="component" value="Unassembled WGS sequence"/>
</dbReference>
<comment type="caution">
    <text evidence="4">The sequence shown here is derived from an EMBL/GenBank/DDBJ whole genome shotgun (WGS) entry which is preliminary data.</text>
</comment>
<evidence type="ECO:0000256" key="1">
    <source>
        <dbReference type="ARBA" id="ARBA00022884"/>
    </source>
</evidence>
<organism evidence="4 5">
    <name type="scientific">Tritrichomonas musculus</name>
    <dbReference type="NCBI Taxonomy" id="1915356"/>
    <lineage>
        <taxon>Eukaryota</taxon>
        <taxon>Metamonada</taxon>
        <taxon>Parabasalia</taxon>
        <taxon>Tritrichomonadida</taxon>
        <taxon>Tritrichomonadidae</taxon>
        <taxon>Tritrichomonas</taxon>
    </lineage>
</organism>
<evidence type="ECO:0000259" key="3">
    <source>
        <dbReference type="PROSITE" id="PS50102"/>
    </source>
</evidence>
<evidence type="ECO:0000256" key="2">
    <source>
        <dbReference type="PROSITE-ProRule" id="PRU00176"/>
    </source>
</evidence>
<dbReference type="Pfam" id="PF00076">
    <property type="entry name" value="RRM_1"/>
    <property type="match status" value="1"/>
</dbReference>
<name>A0ABR2HHA6_9EUKA</name>
<keyword evidence="1 2" id="KW-0694">RNA-binding</keyword>
<dbReference type="Gene3D" id="3.30.70.330">
    <property type="match status" value="1"/>
</dbReference>
<dbReference type="EMBL" id="JAPFFF010000029">
    <property type="protein sequence ID" value="KAK8846017.1"/>
    <property type="molecule type" value="Genomic_DNA"/>
</dbReference>
<gene>
    <name evidence="4" type="ORF">M9Y10_020018</name>
</gene>
<sequence>MYISKYHIHNENNQSNYLEMFEKRITEDLIQLVDGVEKKKPKVAPYDRIIIQKPNYSNYLIDKYISFESTYQEIPCRSIILGNIPQGTTKSDIIYILGHFGDYECINFDYLNHGKVTVMFYNLNDSMLMRISHIYIQSKKIILSFGEEHPIVNKKHPPNNGTLVLFNLPNNVSNDKIYSLFSGFGQIRDIRNTPNKYSQRFIEFYDLRDALMAKNKMKYKKLNINGQFCQINVEFSLPGNYRSNYNQHYNHNIPTIEKRVSN</sequence>
<dbReference type="InterPro" id="IPR012677">
    <property type="entry name" value="Nucleotide-bd_a/b_plait_sf"/>
</dbReference>
<dbReference type="CDD" id="cd12276">
    <property type="entry name" value="RRM2_MEI2_EAR1_like"/>
    <property type="match status" value="1"/>
</dbReference>
<dbReference type="InterPro" id="IPR035979">
    <property type="entry name" value="RBD_domain_sf"/>
</dbReference>
<dbReference type="InterPro" id="IPR000504">
    <property type="entry name" value="RRM_dom"/>
</dbReference>
<protein>
    <recommendedName>
        <fullName evidence="3">RRM domain-containing protein</fullName>
    </recommendedName>
</protein>
<proteinExistence type="predicted"/>